<keyword evidence="6 7" id="KW-0472">Membrane</keyword>
<evidence type="ECO:0000259" key="8">
    <source>
        <dbReference type="PROSITE" id="PS50928"/>
    </source>
</evidence>
<keyword evidence="10" id="KW-1185">Reference proteome</keyword>
<keyword evidence="2 7" id="KW-0813">Transport</keyword>
<dbReference type="PROSITE" id="PS50928">
    <property type="entry name" value="ABC_TM1"/>
    <property type="match status" value="1"/>
</dbReference>
<protein>
    <submittedName>
        <fullName evidence="9">Raffinose/stachyose/melibiose transport system permease protein</fullName>
    </submittedName>
</protein>
<evidence type="ECO:0000256" key="3">
    <source>
        <dbReference type="ARBA" id="ARBA00022475"/>
    </source>
</evidence>
<dbReference type="GO" id="GO:0055085">
    <property type="term" value="P:transmembrane transport"/>
    <property type="evidence" value="ECO:0007669"/>
    <property type="project" value="InterPro"/>
</dbReference>
<feature type="transmembrane region" description="Helical" evidence="7">
    <location>
        <begin position="256"/>
        <end position="277"/>
    </location>
</feature>
<proteinExistence type="inferred from homology"/>
<dbReference type="PANTHER" id="PTHR43744:SF8">
    <property type="entry name" value="SN-GLYCEROL-3-PHOSPHATE TRANSPORT SYSTEM PERMEASE PROTEIN UGPE"/>
    <property type="match status" value="1"/>
</dbReference>
<feature type="transmembrane region" description="Helical" evidence="7">
    <location>
        <begin position="121"/>
        <end position="144"/>
    </location>
</feature>
<evidence type="ECO:0000313" key="10">
    <source>
        <dbReference type="Proteomes" id="UP000184447"/>
    </source>
</evidence>
<dbReference type="Gene3D" id="1.10.3720.10">
    <property type="entry name" value="MetI-like"/>
    <property type="match status" value="1"/>
</dbReference>
<dbReference type="CDD" id="cd06261">
    <property type="entry name" value="TM_PBP2"/>
    <property type="match status" value="1"/>
</dbReference>
<keyword evidence="5 7" id="KW-1133">Transmembrane helix</keyword>
<dbReference type="InterPro" id="IPR000515">
    <property type="entry name" value="MetI-like"/>
</dbReference>
<accession>A0A1M5VAZ4</accession>
<evidence type="ECO:0000256" key="2">
    <source>
        <dbReference type="ARBA" id="ARBA00022448"/>
    </source>
</evidence>
<reference evidence="9 10" key="1">
    <citation type="submission" date="2016-11" db="EMBL/GenBank/DDBJ databases">
        <authorList>
            <person name="Jaros S."/>
            <person name="Januszkiewicz K."/>
            <person name="Wedrychowicz H."/>
        </authorList>
    </citation>
    <scope>NUCLEOTIDE SEQUENCE [LARGE SCALE GENOMIC DNA]</scope>
    <source>
        <strain evidence="9 10">DSM 8605</strain>
    </source>
</reference>
<dbReference type="RefSeq" id="WP_073338459.1">
    <property type="nucleotide sequence ID" value="NZ_FQXM01000011.1"/>
</dbReference>
<dbReference type="OrthoDB" id="156617at2"/>
<dbReference type="Pfam" id="PF00528">
    <property type="entry name" value="BPD_transp_1"/>
    <property type="match status" value="1"/>
</dbReference>
<comment type="similarity">
    <text evidence="7">Belongs to the binding-protein-dependent transport system permease family.</text>
</comment>
<evidence type="ECO:0000256" key="7">
    <source>
        <dbReference type="RuleBase" id="RU363032"/>
    </source>
</evidence>
<dbReference type="PANTHER" id="PTHR43744">
    <property type="entry name" value="ABC TRANSPORTER PERMEASE PROTEIN MG189-RELATED-RELATED"/>
    <property type="match status" value="1"/>
</dbReference>
<evidence type="ECO:0000256" key="1">
    <source>
        <dbReference type="ARBA" id="ARBA00004651"/>
    </source>
</evidence>
<name>A0A1M5VAZ4_9CLOT</name>
<feature type="transmembrane region" description="Helical" evidence="7">
    <location>
        <begin position="186"/>
        <end position="204"/>
    </location>
</feature>
<organism evidence="9 10">
    <name type="scientific">Clostridium grantii DSM 8605</name>
    <dbReference type="NCBI Taxonomy" id="1121316"/>
    <lineage>
        <taxon>Bacteria</taxon>
        <taxon>Bacillati</taxon>
        <taxon>Bacillota</taxon>
        <taxon>Clostridia</taxon>
        <taxon>Eubacteriales</taxon>
        <taxon>Clostridiaceae</taxon>
        <taxon>Clostridium</taxon>
    </lineage>
</organism>
<dbReference type="STRING" id="1121316.SAMN02745207_02176"/>
<sequence>MKNLNERINNTEKIKKSKSNGNTGLNILRNTIIAIFSISVLYPIFYIVMLSFRTQQDVIKNPMGMNSFKPQNYTTAWVQGKAGEYFLNSVYISVTAVIILIVIIIATSYTIACLKPPGYKIIFIIIIATLLVSADMTIIPNFMTIRKLGLFDKREGLILIYVSTLYGMGVYILTNAFDSIPKELEQAAVIDGAGVITTMIKVYLPLVKPSIATITVLLFQAVWSEFFWALILIQTNTNKTLMLGIMSFQGQFITDFGPLMAGLVITTIPLVIIYMFCSKYFIGGLASGAVKG</sequence>
<dbReference type="InterPro" id="IPR035906">
    <property type="entry name" value="MetI-like_sf"/>
</dbReference>
<dbReference type="Proteomes" id="UP000184447">
    <property type="component" value="Unassembled WGS sequence"/>
</dbReference>
<feature type="transmembrane region" description="Helical" evidence="7">
    <location>
        <begin position="90"/>
        <end position="109"/>
    </location>
</feature>
<feature type="transmembrane region" description="Helical" evidence="7">
    <location>
        <begin position="156"/>
        <end position="174"/>
    </location>
</feature>
<evidence type="ECO:0000313" key="9">
    <source>
        <dbReference type="EMBL" id="SHH72452.1"/>
    </source>
</evidence>
<dbReference type="GO" id="GO:0005886">
    <property type="term" value="C:plasma membrane"/>
    <property type="evidence" value="ECO:0007669"/>
    <property type="project" value="UniProtKB-SubCell"/>
</dbReference>
<keyword evidence="3" id="KW-1003">Cell membrane</keyword>
<keyword evidence="4 7" id="KW-0812">Transmembrane</keyword>
<evidence type="ECO:0000256" key="6">
    <source>
        <dbReference type="ARBA" id="ARBA00023136"/>
    </source>
</evidence>
<evidence type="ECO:0000256" key="4">
    <source>
        <dbReference type="ARBA" id="ARBA00022692"/>
    </source>
</evidence>
<evidence type="ECO:0000256" key="5">
    <source>
        <dbReference type="ARBA" id="ARBA00022989"/>
    </source>
</evidence>
<feature type="domain" description="ABC transmembrane type-1" evidence="8">
    <location>
        <begin position="86"/>
        <end position="277"/>
    </location>
</feature>
<gene>
    <name evidence="9" type="ORF">SAMN02745207_02176</name>
</gene>
<comment type="subcellular location">
    <subcellularLocation>
        <location evidence="1 7">Cell membrane</location>
        <topology evidence="1 7">Multi-pass membrane protein</topology>
    </subcellularLocation>
</comment>
<feature type="transmembrane region" description="Helical" evidence="7">
    <location>
        <begin position="32"/>
        <end position="52"/>
    </location>
</feature>
<dbReference type="SUPFAM" id="SSF161098">
    <property type="entry name" value="MetI-like"/>
    <property type="match status" value="1"/>
</dbReference>
<dbReference type="AlphaFoldDB" id="A0A1M5VAZ4"/>
<dbReference type="EMBL" id="FQXM01000011">
    <property type="protein sequence ID" value="SHH72452.1"/>
    <property type="molecule type" value="Genomic_DNA"/>
</dbReference>
<feature type="transmembrane region" description="Helical" evidence="7">
    <location>
        <begin position="211"/>
        <end position="233"/>
    </location>
</feature>